<protein>
    <submittedName>
        <fullName evidence="1">Uncharacterized protein</fullName>
    </submittedName>
</protein>
<gene>
    <name evidence="1" type="ORF">Tci_413310</name>
</gene>
<dbReference type="EMBL" id="BKCJ010176466">
    <property type="protein sequence ID" value="GEY41336.1"/>
    <property type="molecule type" value="Genomic_DNA"/>
</dbReference>
<evidence type="ECO:0000313" key="1">
    <source>
        <dbReference type="EMBL" id="GEY41336.1"/>
    </source>
</evidence>
<feature type="non-terminal residue" evidence="1">
    <location>
        <position position="1"/>
    </location>
</feature>
<dbReference type="AlphaFoldDB" id="A0A699HM42"/>
<proteinExistence type="predicted"/>
<name>A0A699HM42_TANCI</name>
<sequence length="177" mass="20529">IGYNCGYLLKRRKVLVVPGMPKLNLSRNVYLHMVVVNWKLVRCDVLDRYCSAAIMIEGYQLIYTCISYGFLEVAGSSHLQDRINLVFSGARSEGESFIRLMRDICFTFRMRLNKNHRLIAKLEALGQRRDVLRSLDYLREMVVRDCRTLGVLEQLLAGAHVGMRLKYGYVADMRQME</sequence>
<organism evidence="1">
    <name type="scientific">Tanacetum cinerariifolium</name>
    <name type="common">Dalmatian daisy</name>
    <name type="synonym">Chrysanthemum cinerariifolium</name>
    <dbReference type="NCBI Taxonomy" id="118510"/>
    <lineage>
        <taxon>Eukaryota</taxon>
        <taxon>Viridiplantae</taxon>
        <taxon>Streptophyta</taxon>
        <taxon>Embryophyta</taxon>
        <taxon>Tracheophyta</taxon>
        <taxon>Spermatophyta</taxon>
        <taxon>Magnoliopsida</taxon>
        <taxon>eudicotyledons</taxon>
        <taxon>Gunneridae</taxon>
        <taxon>Pentapetalae</taxon>
        <taxon>asterids</taxon>
        <taxon>campanulids</taxon>
        <taxon>Asterales</taxon>
        <taxon>Asteraceae</taxon>
        <taxon>Asteroideae</taxon>
        <taxon>Anthemideae</taxon>
        <taxon>Anthemidinae</taxon>
        <taxon>Tanacetum</taxon>
    </lineage>
</organism>
<comment type="caution">
    <text evidence="1">The sequence shown here is derived from an EMBL/GenBank/DDBJ whole genome shotgun (WGS) entry which is preliminary data.</text>
</comment>
<accession>A0A699HM42</accession>
<reference evidence="1" key="1">
    <citation type="journal article" date="2019" name="Sci. Rep.">
        <title>Draft genome of Tanacetum cinerariifolium, the natural source of mosquito coil.</title>
        <authorList>
            <person name="Yamashiro T."/>
            <person name="Shiraishi A."/>
            <person name="Satake H."/>
            <person name="Nakayama K."/>
        </authorList>
    </citation>
    <scope>NUCLEOTIDE SEQUENCE</scope>
</reference>